<sequence>MGSFLKFKSFFSEKDGGHDSKVTNTENTDHSDKK</sequence>
<organism evidence="2 3">
    <name type="scientific">Secundilactobacillus malefermentans</name>
    <dbReference type="NCBI Taxonomy" id="176292"/>
    <lineage>
        <taxon>Bacteria</taxon>
        <taxon>Bacillati</taxon>
        <taxon>Bacillota</taxon>
        <taxon>Bacilli</taxon>
        <taxon>Lactobacillales</taxon>
        <taxon>Lactobacillaceae</taxon>
        <taxon>Secundilactobacillus</taxon>
    </lineage>
</organism>
<evidence type="ECO:0000313" key="2">
    <source>
        <dbReference type="EMBL" id="TDG78848.1"/>
    </source>
</evidence>
<feature type="compositionally biased region" description="Low complexity" evidence="1">
    <location>
        <begin position="1"/>
        <end position="10"/>
    </location>
</feature>
<comment type="caution">
    <text evidence="2">The sequence shown here is derived from an EMBL/GenBank/DDBJ whole genome shotgun (WGS) entry which is preliminary data.</text>
</comment>
<dbReference type="Proteomes" id="UP000294854">
    <property type="component" value="Unassembled WGS sequence"/>
</dbReference>
<evidence type="ECO:0000256" key="1">
    <source>
        <dbReference type="SAM" id="MobiDB-lite"/>
    </source>
</evidence>
<dbReference type="EMBL" id="PUFO01000030">
    <property type="protein sequence ID" value="TDG78848.1"/>
    <property type="molecule type" value="Genomic_DNA"/>
</dbReference>
<protein>
    <submittedName>
        <fullName evidence="2">Uncharacterized protein</fullName>
    </submittedName>
</protein>
<feature type="compositionally biased region" description="Basic and acidic residues" evidence="1">
    <location>
        <begin position="11"/>
        <end position="34"/>
    </location>
</feature>
<feature type="region of interest" description="Disordered" evidence="1">
    <location>
        <begin position="1"/>
        <end position="34"/>
    </location>
</feature>
<dbReference type="AlphaFoldDB" id="A0A4R5NQ70"/>
<keyword evidence="3" id="KW-1185">Reference proteome</keyword>
<reference evidence="2 3" key="1">
    <citation type="journal article" date="2019" name="Appl. Microbiol. Biotechnol.">
        <title>Uncovering carbohydrate metabolism through a genotype-phenotype association study of 56 lactic acid bacteria genomes.</title>
        <authorList>
            <person name="Buron-Moles G."/>
            <person name="Chailyan A."/>
            <person name="Dolejs I."/>
            <person name="Forster J."/>
            <person name="Miks M.H."/>
        </authorList>
    </citation>
    <scope>NUCLEOTIDE SEQUENCE [LARGE SCALE GENOMIC DNA]</scope>
    <source>
        <strain evidence="2 3">ATCC 49373</strain>
    </source>
</reference>
<name>A0A4R5NQ70_9LACO</name>
<evidence type="ECO:0000313" key="3">
    <source>
        <dbReference type="Proteomes" id="UP000294854"/>
    </source>
</evidence>
<accession>A0A4R5NQ70</accession>
<gene>
    <name evidence="2" type="ORF">C5L31_000508</name>
</gene>
<proteinExistence type="predicted"/>